<proteinExistence type="predicted"/>
<dbReference type="AlphaFoldDB" id="A0A8J3FVW7"/>
<evidence type="ECO:0000313" key="2">
    <source>
        <dbReference type="EMBL" id="GGM61369.1"/>
    </source>
</evidence>
<evidence type="ECO:0000313" key="3">
    <source>
        <dbReference type="Proteomes" id="UP000637578"/>
    </source>
</evidence>
<protein>
    <submittedName>
        <fullName evidence="2">Uncharacterized protein</fullName>
    </submittedName>
</protein>
<feature type="compositionally biased region" description="Low complexity" evidence="1">
    <location>
        <begin position="1"/>
        <end position="18"/>
    </location>
</feature>
<reference evidence="2" key="1">
    <citation type="journal article" date="2014" name="Int. J. Syst. Evol. Microbiol.">
        <title>Complete genome sequence of Corynebacterium casei LMG S-19264T (=DSM 44701T), isolated from a smear-ripened cheese.</title>
        <authorList>
            <consortium name="US DOE Joint Genome Institute (JGI-PGF)"/>
            <person name="Walter F."/>
            <person name="Albersmeier A."/>
            <person name="Kalinowski J."/>
            <person name="Ruckert C."/>
        </authorList>
    </citation>
    <scope>NUCLEOTIDE SEQUENCE</scope>
    <source>
        <strain evidence="2">CGMCC 4.5737</strain>
    </source>
</reference>
<name>A0A8J3FVW7_9PSEU</name>
<organism evidence="2 3">
    <name type="scientific">Longimycelium tulufanense</name>
    <dbReference type="NCBI Taxonomy" id="907463"/>
    <lineage>
        <taxon>Bacteria</taxon>
        <taxon>Bacillati</taxon>
        <taxon>Actinomycetota</taxon>
        <taxon>Actinomycetes</taxon>
        <taxon>Pseudonocardiales</taxon>
        <taxon>Pseudonocardiaceae</taxon>
        <taxon>Longimycelium</taxon>
    </lineage>
</organism>
<sequence length="105" mass="11499">MDQWATGRRPPAGAPGTPHRIGSKLPAPGPTPGLARLSVTARFGGEKLGRTQEFLSRPVTPLLGGFEEHHDDLGVLRLTLCPWIARRFRTNKETRGQPPDRGSRL</sequence>
<evidence type="ECO:0000256" key="1">
    <source>
        <dbReference type="SAM" id="MobiDB-lite"/>
    </source>
</evidence>
<comment type="caution">
    <text evidence="2">The sequence shown here is derived from an EMBL/GenBank/DDBJ whole genome shotgun (WGS) entry which is preliminary data.</text>
</comment>
<dbReference type="EMBL" id="BMMK01000016">
    <property type="protein sequence ID" value="GGM61369.1"/>
    <property type="molecule type" value="Genomic_DNA"/>
</dbReference>
<keyword evidence="3" id="KW-1185">Reference proteome</keyword>
<accession>A0A8J3FVW7</accession>
<reference evidence="2" key="2">
    <citation type="submission" date="2020-09" db="EMBL/GenBank/DDBJ databases">
        <authorList>
            <person name="Sun Q."/>
            <person name="Zhou Y."/>
        </authorList>
    </citation>
    <scope>NUCLEOTIDE SEQUENCE</scope>
    <source>
        <strain evidence="2">CGMCC 4.5737</strain>
    </source>
</reference>
<feature type="region of interest" description="Disordered" evidence="1">
    <location>
        <begin position="1"/>
        <end position="31"/>
    </location>
</feature>
<gene>
    <name evidence="2" type="ORF">GCM10012275_35480</name>
</gene>
<dbReference type="Proteomes" id="UP000637578">
    <property type="component" value="Unassembled WGS sequence"/>
</dbReference>